<keyword evidence="4" id="KW-0732">Signal</keyword>
<evidence type="ECO:0000256" key="2">
    <source>
        <dbReference type="SAM" id="MobiDB-lite"/>
    </source>
</evidence>
<dbReference type="Gene3D" id="3.30.200.20">
    <property type="entry name" value="Phosphorylase Kinase, domain 1"/>
    <property type="match status" value="1"/>
</dbReference>
<proteinExistence type="predicted"/>
<feature type="chain" id="PRO_5016000484" description="Protein kinase domain-containing protein" evidence="4">
    <location>
        <begin position="28"/>
        <end position="969"/>
    </location>
</feature>
<dbReference type="PANTHER" id="PTHR44329:SF214">
    <property type="entry name" value="PROTEIN KINASE DOMAIN-CONTAINING PROTEIN"/>
    <property type="match status" value="1"/>
</dbReference>
<feature type="region of interest" description="Disordered" evidence="2">
    <location>
        <begin position="496"/>
        <end position="588"/>
    </location>
</feature>
<dbReference type="SUPFAM" id="SSF56112">
    <property type="entry name" value="Protein kinase-like (PK-like)"/>
    <property type="match status" value="1"/>
</dbReference>
<dbReference type="Proteomes" id="UP000247498">
    <property type="component" value="Unassembled WGS sequence"/>
</dbReference>
<keyword evidence="3" id="KW-0812">Transmembrane</keyword>
<dbReference type="PANTHER" id="PTHR44329">
    <property type="entry name" value="SERINE/THREONINE-PROTEIN KINASE TNNI3K-RELATED"/>
    <property type="match status" value="1"/>
</dbReference>
<evidence type="ECO:0000256" key="1">
    <source>
        <dbReference type="SAM" id="Coils"/>
    </source>
</evidence>
<keyword evidence="7" id="KW-1185">Reference proteome</keyword>
<feature type="region of interest" description="Disordered" evidence="2">
    <location>
        <begin position="26"/>
        <end position="50"/>
    </location>
</feature>
<feature type="compositionally biased region" description="Gly residues" evidence="2">
    <location>
        <begin position="553"/>
        <end position="562"/>
    </location>
</feature>
<dbReference type="InterPro" id="IPR011009">
    <property type="entry name" value="Kinase-like_dom_sf"/>
</dbReference>
<evidence type="ECO:0000256" key="4">
    <source>
        <dbReference type="SAM" id="SignalP"/>
    </source>
</evidence>
<dbReference type="OrthoDB" id="4062651at2759"/>
<dbReference type="EMBL" id="BDRX01000014">
    <property type="protein sequence ID" value="GBF89976.1"/>
    <property type="molecule type" value="Genomic_DNA"/>
</dbReference>
<dbReference type="STRING" id="307507.A0A2V0NQQ2"/>
<feature type="compositionally biased region" description="Basic and acidic residues" evidence="2">
    <location>
        <begin position="397"/>
        <end position="414"/>
    </location>
</feature>
<dbReference type="InterPro" id="IPR051681">
    <property type="entry name" value="Ser/Thr_Kinases-Pseudokinases"/>
</dbReference>
<name>A0A2V0NQQ2_9CHLO</name>
<feature type="compositionally biased region" description="Gly residues" evidence="2">
    <location>
        <begin position="896"/>
        <end position="915"/>
    </location>
</feature>
<feature type="compositionally biased region" description="Pro residues" evidence="2">
    <location>
        <begin position="511"/>
        <end position="520"/>
    </location>
</feature>
<comment type="caution">
    <text evidence="6">The sequence shown here is derived from an EMBL/GenBank/DDBJ whole genome shotgun (WGS) entry which is preliminary data.</text>
</comment>
<feature type="transmembrane region" description="Helical" evidence="3">
    <location>
        <begin position="755"/>
        <end position="774"/>
    </location>
</feature>
<dbReference type="Gene3D" id="1.10.510.10">
    <property type="entry name" value="Transferase(Phosphotransferase) domain 1"/>
    <property type="match status" value="1"/>
</dbReference>
<feature type="coiled-coil region" evidence="1">
    <location>
        <begin position="825"/>
        <end position="852"/>
    </location>
</feature>
<feature type="domain" description="Protein kinase" evidence="5">
    <location>
        <begin position="425"/>
        <end position="839"/>
    </location>
</feature>
<dbReference type="InterPro" id="IPR000719">
    <property type="entry name" value="Prot_kinase_dom"/>
</dbReference>
<dbReference type="GO" id="GO:0005524">
    <property type="term" value="F:ATP binding"/>
    <property type="evidence" value="ECO:0007669"/>
    <property type="project" value="InterPro"/>
</dbReference>
<evidence type="ECO:0000256" key="3">
    <source>
        <dbReference type="SAM" id="Phobius"/>
    </source>
</evidence>
<feature type="signal peptide" evidence="4">
    <location>
        <begin position="1"/>
        <end position="27"/>
    </location>
</feature>
<organism evidence="6 7">
    <name type="scientific">Raphidocelis subcapitata</name>
    <dbReference type="NCBI Taxonomy" id="307507"/>
    <lineage>
        <taxon>Eukaryota</taxon>
        <taxon>Viridiplantae</taxon>
        <taxon>Chlorophyta</taxon>
        <taxon>core chlorophytes</taxon>
        <taxon>Chlorophyceae</taxon>
        <taxon>CS clade</taxon>
        <taxon>Sphaeropleales</taxon>
        <taxon>Selenastraceae</taxon>
        <taxon>Raphidocelis</taxon>
    </lineage>
</organism>
<gene>
    <name evidence="6" type="ORF">Rsub_02682</name>
</gene>
<dbReference type="Pfam" id="PF07714">
    <property type="entry name" value="PK_Tyr_Ser-Thr"/>
    <property type="match status" value="1"/>
</dbReference>
<evidence type="ECO:0000313" key="7">
    <source>
        <dbReference type="Proteomes" id="UP000247498"/>
    </source>
</evidence>
<evidence type="ECO:0000313" key="6">
    <source>
        <dbReference type="EMBL" id="GBF89976.1"/>
    </source>
</evidence>
<feature type="transmembrane region" description="Helical" evidence="3">
    <location>
        <begin position="311"/>
        <end position="333"/>
    </location>
</feature>
<dbReference type="GO" id="GO:0004674">
    <property type="term" value="F:protein serine/threonine kinase activity"/>
    <property type="evidence" value="ECO:0007669"/>
    <property type="project" value="TreeGrafter"/>
</dbReference>
<accession>A0A2V0NQQ2</accession>
<reference evidence="6 7" key="1">
    <citation type="journal article" date="2018" name="Sci. Rep.">
        <title>Raphidocelis subcapitata (=Pseudokirchneriella subcapitata) provides an insight into genome evolution and environmental adaptations in the Sphaeropleales.</title>
        <authorList>
            <person name="Suzuki S."/>
            <person name="Yamaguchi H."/>
            <person name="Nakajima N."/>
            <person name="Kawachi M."/>
        </authorList>
    </citation>
    <scope>NUCLEOTIDE SEQUENCE [LARGE SCALE GENOMIC DNA]</scope>
    <source>
        <strain evidence="6 7">NIES-35</strain>
    </source>
</reference>
<dbReference type="AlphaFoldDB" id="A0A2V0NQQ2"/>
<dbReference type="PROSITE" id="PS50011">
    <property type="entry name" value="PROTEIN_KINASE_DOM"/>
    <property type="match status" value="1"/>
</dbReference>
<keyword evidence="1" id="KW-0175">Coiled coil</keyword>
<dbReference type="InParanoid" id="A0A2V0NQQ2"/>
<sequence>MAAPRSHWIAILALLLAAAALPAPAAGTRPPPADATTQQPSASPQLPPGAADASAIVRSNYEMHAALTNENITHVYLANNITMTLSSCPPGTEIFRSSRNLTVSTLPGAPAPYWFDCGLLPTRMTLASTLTFARVGITNCLTDSAMGYIRLLTGGHLMAIHNPTLCPSYDDFLSDVLHGPRPTTAPGPQRMERVGPGWCSQPGNAALAEAVGANAAAGGALCATPVVLMRDVASIDPGVNREPAAHVVMSYRDSVLLCTDPRNLTAACAGQKDALGCIADVYGRINPDRPFLEAKAAEAAADARRQTALRAGVGTAAAIVGAVALGLAALALLRHRRRRDLVWGRPAPEGFKGGPAGSGGGGGGFVGAPAGTLLGSPGTSEGSGGMSSVPVSGGGRRSGDASRRSGDAGRRSGDAGRPQLRPDGITLGVLMGAGATGRVYAGRWKGQMVAVKVLTHSAADEPLIEHELRLSETFRHPNVTSALHFTKVKLARTAEPTPDWANGGADMGPGTPTPNSPRAPPRASVEVTTAASQNSEEEEEEDAAGAGAAAASGSGGGGGGGEIKPSSSSSGGGGGRPDDGSGGGMRAAGGGAVAVFRRADLPQNHTPAAAAASQRVDTETWIVMEMMDQGTLGGAVHAGRLLKPVSAGGGWRALLLRARDAAAGLAYLHGRGVVHADVKARAFAASQFFAAEAENVLLATDPDDEFMLRAKVADFGLSRALLSGQTHETTRHFGTVSHQPPELLARGKLSPAGDVYRRAMGLFAFFGIMLWGLVNGGERPFGDMLHGEIINRVIHQALRPAFKPGTWSPYVQLVRDCWQQDPEARPTMQRVLERIEALVQRLEAEAEAEAARAARAAPAPAASAGGGAARGASAAGGGRGEGRRGAAYEGDWSMARGGGGSGNDDGGGGGAGGREAAGQAAGPRSGATPTGGNVAPHAPPRSTWRLTVSTLLNPGPGDDGGGKRQARVN</sequence>
<dbReference type="InterPro" id="IPR001245">
    <property type="entry name" value="Ser-Thr/Tyr_kinase_cat_dom"/>
</dbReference>
<feature type="compositionally biased region" description="Gly residues" evidence="2">
    <location>
        <begin position="570"/>
        <end position="588"/>
    </location>
</feature>
<keyword evidence="3" id="KW-1133">Transmembrane helix</keyword>
<evidence type="ECO:0000259" key="5">
    <source>
        <dbReference type="PROSITE" id="PS50011"/>
    </source>
</evidence>
<feature type="region of interest" description="Disordered" evidence="2">
    <location>
        <begin position="344"/>
        <end position="424"/>
    </location>
</feature>
<feature type="compositionally biased region" description="Gly residues" evidence="2">
    <location>
        <begin position="864"/>
        <end position="879"/>
    </location>
</feature>
<feature type="region of interest" description="Disordered" evidence="2">
    <location>
        <begin position="857"/>
        <end position="969"/>
    </location>
</feature>
<keyword evidence="3" id="KW-0472">Membrane</keyword>
<feature type="compositionally biased region" description="Gly residues" evidence="2">
    <location>
        <begin position="351"/>
        <end position="366"/>
    </location>
</feature>
<protein>
    <recommendedName>
        <fullName evidence="5">Protein kinase domain-containing protein</fullName>
    </recommendedName>
</protein>